<feature type="region of interest" description="Disordered" evidence="10">
    <location>
        <begin position="1303"/>
        <end position="1333"/>
    </location>
</feature>
<dbReference type="RefSeq" id="XP_064726578.1">
    <property type="nucleotide sequence ID" value="XM_064877853.1"/>
</dbReference>
<sequence length="1369" mass="153613">MSQNLFSYHGSVPLYAPHSTSDRTSSAAFLSTNARKLASAAPAPSLFDSNDGYASLDYASQRGSPSQAYQLPRLAPDLSNILMIDQTVAVDHEVVGMVKKHSYIRGNVWEVEATLDACLQIHRWDRALSILRQLHAMHQGNEPELQRLYNKVLEAMVFDHIYNRSSENITRINGWVEGEMTKAGVAPNAQTFALKIKAAMATLSGSRRDRTVRRYWAMAKTHGVNWEVASLREILSDNDLGKLSEIELLKGEFEKYEDLDDAEIEDLDVREGVVSRRALPRINETSQKGLGMYSLKKSLSLFDDPSQLSEWESAKTADQETLDAHARQRQIRLEQDALSSASERWRTEHEKMAKRGVAGKLETGKIGALMWTWHQGLLDKIKGELEKISEAEAKTKKTDEDKLRAEYGPFMRLLDPETLAALTLTTTVTVLVKQGIDKDVKLVRLVIAVGRMVEAEVQARMEKQRETLGNMMRQKAHSTANPSNANRLKEQLEELNSRSSSLVQWSTSQCTKLGSVLCEMFLDSAKIGGTREATSVTPKTTFQEPAFDRRIVFSEGRRVGVVSVHSDVQALLTNEPVADVIAKQLPMICKPAPWSGYADGGYLQSRLPMIRVKNADPAQLAYTKAAAKRGDLDEIYAGLDVLGQTGWRINQDVFRVMVDAWNSGEAIANLPPVGKVFPELEKPAEDASLKEKYDYYKQIRAINNEKGGIHSNRCFQNFQMEIARSFYDETFYLPHNVDFRGRAYPIPPYLNQMGADNARGLMLFDKGRELGEKGLMWLKIHLSNVCGYDKASLTDRAQYADDHIEDIRDSVQNPLDGKRWWLKAEDPWQCLATCHELIKAIDSGNPLTYVSHLPIHQDGTCNGLQHYAALGGDIAGARQVNLEPGDRPADVYTGVAEMVKADIKQDAQAGDELAKEMDGRITRKIVKQTVMTNVYGVTFRGATQQVKKQLNDLHPDLNERVIPAASYVARKIFKGLGKLFEGAHSIQYWFGDCANRITSSISPAQLEQLFAAQTDQQNGKRDKRIKRDGGLAERKALEQTDFRSTVVWTTPLGLPVVQPYRIQKSQSVKTHMATIVLADPHVTDSVDKRRQLQAFPPNFIHSLDATHMLLSAVKCREQGLTFSAVHDSFWTHAADIDSLNLILRDAFIRMHTEDIVGRLAMEFETRYKSHLYLAKVHGNSTLAKDILKWRATTTKDVPNLKKGHKQHQYYELVQEYKRQQLLASEDPAERVKGEKMVTPASLFEEQNGEKFLRGKNSLGETALGSVPQGEPDTSVVEEALQHDDVFETHDVDMTSTLEPLVGASAEASKPERKEQDASMMMLGTPSKKKTQGNGDRAGVWLWLPLTFPNVPKKGDWDVRRLKDSVYFFS</sequence>
<keyword evidence="4 9" id="KW-0240">DNA-directed RNA polymerase</keyword>
<reference evidence="12 13" key="1">
    <citation type="journal article" date="2023" name="Res Sq">
        <title>Genomic and morphological characterization of Knufia obscura isolated from the Mars 2020 spacecraft assembly facility.</title>
        <authorList>
            <person name="Chander A.M."/>
            <person name="Teixeira M.M."/>
            <person name="Singh N.K."/>
            <person name="Williams M.P."/>
            <person name="Parker C.W."/>
            <person name="Leo P."/>
            <person name="Stajich J.E."/>
            <person name="Torok T."/>
            <person name="Tighe S."/>
            <person name="Mason C.E."/>
            <person name="Venkateswaran K."/>
        </authorList>
    </citation>
    <scope>NUCLEOTIDE SEQUENCE [LARGE SCALE GENOMIC DNA]</scope>
    <source>
        <strain evidence="12 13">CCFEE 5817</strain>
    </source>
</reference>
<comment type="function">
    <text evidence="1 9">DNA-dependent RNA polymerase catalyzes the transcription of DNA into RNA using the four ribonucleoside triphosphates as substrates.</text>
</comment>
<dbReference type="InterPro" id="IPR046950">
    <property type="entry name" value="DNA-dir_Rpol_C_phage-type"/>
</dbReference>
<proteinExistence type="inferred from homology"/>
<dbReference type="Gene3D" id="1.10.1320.10">
    <property type="entry name" value="DNA-directed RNA polymerase, N-terminal domain"/>
    <property type="match status" value="1"/>
</dbReference>
<comment type="caution">
    <text evidence="12">The sequence shown here is derived from an EMBL/GenBank/DDBJ whole genome shotgun (WGS) entry which is preliminary data.</text>
</comment>
<dbReference type="SMART" id="SM01311">
    <property type="entry name" value="RPOL_N"/>
    <property type="match status" value="1"/>
</dbReference>
<evidence type="ECO:0000256" key="2">
    <source>
        <dbReference type="ARBA" id="ARBA00009493"/>
    </source>
</evidence>
<evidence type="ECO:0000259" key="11">
    <source>
        <dbReference type="SMART" id="SM01311"/>
    </source>
</evidence>
<dbReference type="Proteomes" id="UP001334248">
    <property type="component" value="Unassembled WGS sequence"/>
</dbReference>
<evidence type="ECO:0000256" key="7">
    <source>
        <dbReference type="ARBA" id="ARBA00023163"/>
    </source>
</evidence>
<gene>
    <name evidence="12" type="primary">RPO41</name>
    <name evidence="12" type="ORF">PMZ80_009459</name>
</gene>
<dbReference type="Pfam" id="PF00940">
    <property type="entry name" value="RNA_pol"/>
    <property type="match status" value="1"/>
</dbReference>
<evidence type="ECO:0000256" key="10">
    <source>
        <dbReference type="SAM" id="MobiDB-lite"/>
    </source>
</evidence>
<feature type="domain" description="DNA-directed RNA polymerase N-terminal" evidence="11">
    <location>
        <begin position="328"/>
        <end position="644"/>
    </location>
</feature>
<dbReference type="InterPro" id="IPR043502">
    <property type="entry name" value="DNA/RNA_pol_sf"/>
</dbReference>
<evidence type="ECO:0000313" key="13">
    <source>
        <dbReference type="Proteomes" id="UP001334248"/>
    </source>
</evidence>
<dbReference type="PROSITE" id="PS00900">
    <property type="entry name" value="RNA_POL_PHAGE_1"/>
    <property type="match status" value="1"/>
</dbReference>
<evidence type="ECO:0000256" key="1">
    <source>
        <dbReference type="ARBA" id="ARBA00004026"/>
    </source>
</evidence>
<keyword evidence="13" id="KW-1185">Reference proteome</keyword>
<evidence type="ECO:0000256" key="8">
    <source>
        <dbReference type="ARBA" id="ARBA00048552"/>
    </source>
</evidence>
<keyword evidence="7 9" id="KW-0804">Transcription</keyword>
<dbReference type="Gene3D" id="1.10.150.20">
    <property type="entry name" value="5' to 3' exonuclease, C-terminal subdomain"/>
    <property type="match status" value="1"/>
</dbReference>
<organism evidence="12 13">
    <name type="scientific">Knufia obscura</name>
    <dbReference type="NCBI Taxonomy" id="1635080"/>
    <lineage>
        <taxon>Eukaryota</taxon>
        <taxon>Fungi</taxon>
        <taxon>Dikarya</taxon>
        <taxon>Ascomycota</taxon>
        <taxon>Pezizomycotina</taxon>
        <taxon>Eurotiomycetes</taxon>
        <taxon>Chaetothyriomycetidae</taxon>
        <taxon>Chaetothyriales</taxon>
        <taxon>Trichomeriaceae</taxon>
        <taxon>Knufia</taxon>
    </lineage>
</organism>
<dbReference type="PANTHER" id="PTHR10102">
    <property type="entry name" value="DNA-DIRECTED RNA POLYMERASE, MITOCHONDRIAL"/>
    <property type="match status" value="1"/>
</dbReference>
<dbReference type="Gene3D" id="1.10.287.280">
    <property type="match status" value="1"/>
</dbReference>
<evidence type="ECO:0000256" key="6">
    <source>
        <dbReference type="ARBA" id="ARBA00022695"/>
    </source>
</evidence>
<keyword evidence="5 9" id="KW-0808">Transferase</keyword>
<evidence type="ECO:0000256" key="3">
    <source>
        <dbReference type="ARBA" id="ARBA00012418"/>
    </source>
</evidence>
<dbReference type="EMBL" id="JAVHJV010000013">
    <property type="protein sequence ID" value="KAK5938488.1"/>
    <property type="molecule type" value="Genomic_DNA"/>
</dbReference>
<dbReference type="PANTHER" id="PTHR10102:SF0">
    <property type="entry name" value="DNA-DIRECTED RNA POLYMERASE, MITOCHONDRIAL"/>
    <property type="match status" value="1"/>
</dbReference>
<dbReference type="Pfam" id="PF14700">
    <property type="entry name" value="RPOL_N"/>
    <property type="match status" value="1"/>
</dbReference>
<evidence type="ECO:0000313" key="12">
    <source>
        <dbReference type="EMBL" id="KAK5938488.1"/>
    </source>
</evidence>
<dbReference type="EC" id="2.7.7.6" evidence="3 9"/>
<dbReference type="GO" id="GO:0003899">
    <property type="term" value="F:DNA-directed RNA polymerase activity"/>
    <property type="evidence" value="ECO:0007669"/>
    <property type="project" value="UniProtKB-EC"/>
</dbReference>
<name>A0ABR0RCY3_9EURO</name>
<evidence type="ECO:0000256" key="9">
    <source>
        <dbReference type="RuleBase" id="RU003805"/>
    </source>
</evidence>
<dbReference type="SUPFAM" id="SSF56672">
    <property type="entry name" value="DNA/RNA polymerases"/>
    <property type="match status" value="1"/>
</dbReference>
<comment type="similarity">
    <text evidence="2 9">Belongs to the phage and mitochondrial RNA polymerase family.</text>
</comment>
<dbReference type="InterPro" id="IPR037159">
    <property type="entry name" value="RNA_POL_N_sf"/>
</dbReference>
<dbReference type="GeneID" id="90002908"/>
<dbReference type="InterPro" id="IPR029262">
    <property type="entry name" value="RPOL_N"/>
</dbReference>
<evidence type="ECO:0000256" key="5">
    <source>
        <dbReference type="ARBA" id="ARBA00022679"/>
    </source>
</evidence>
<protein>
    <recommendedName>
        <fullName evidence="3 9">DNA-directed RNA polymerase</fullName>
        <ecNumber evidence="3 9">2.7.7.6</ecNumber>
    </recommendedName>
</protein>
<evidence type="ECO:0000256" key="4">
    <source>
        <dbReference type="ARBA" id="ARBA00022478"/>
    </source>
</evidence>
<dbReference type="GO" id="GO:0000428">
    <property type="term" value="C:DNA-directed RNA polymerase complex"/>
    <property type="evidence" value="ECO:0007669"/>
    <property type="project" value="UniProtKB-KW"/>
</dbReference>
<keyword evidence="6 9" id="KW-0548">Nucleotidyltransferase</keyword>
<dbReference type="PROSITE" id="PS00489">
    <property type="entry name" value="RNA_POL_PHAGE_2"/>
    <property type="match status" value="1"/>
</dbReference>
<accession>A0ABR0RCY3</accession>
<comment type="catalytic activity">
    <reaction evidence="8 9">
        <text>RNA(n) + a ribonucleoside 5'-triphosphate = RNA(n+1) + diphosphate</text>
        <dbReference type="Rhea" id="RHEA:21248"/>
        <dbReference type="Rhea" id="RHEA-COMP:14527"/>
        <dbReference type="Rhea" id="RHEA-COMP:17342"/>
        <dbReference type="ChEBI" id="CHEBI:33019"/>
        <dbReference type="ChEBI" id="CHEBI:61557"/>
        <dbReference type="ChEBI" id="CHEBI:140395"/>
        <dbReference type="EC" id="2.7.7.6"/>
    </reaction>
</comment>
<dbReference type="InterPro" id="IPR002092">
    <property type="entry name" value="DNA-dir_Rpol_phage-type"/>
</dbReference>